<dbReference type="EMBL" id="JAMKFE010000003">
    <property type="protein sequence ID" value="MCM5678955.1"/>
    <property type="molecule type" value="Genomic_DNA"/>
</dbReference>
<proteinExistence type="predicted"/>
<reference evidence="2" key="1">
    <citation type="submission" date="2022-05" db="EMBL/GenBank/DDBJ databases">
        <title>Schlegelella sp. nov., isolated from mangrove soil.</title>
        <authorList>
            <person name="Liu Y."/>
            <person name="Ge X."/>
            <person name="Liu W."/>
        </authorList>
    </citation>
    <scope>NUCLEOTIDE SEQUENCE</scope>
    <source>
        <strain evidence="2">S2-27</strain>
    </source>
</reference>
<keyword evidence="1" id="KW-0472">Membrane</keyword>
<sequence length="141" mass="15389">MSWRYVHLGVGVLGLLAFVLSGQYMHWVHDHLRGMPDGPRLFYRSVHIYLLWSALLNLALAGAATAPGHPRWAVPRMLASTAVAVGPALLAASFLLETYNAALLRPMARWAIYAAVGGVLVHTFTSWTRSPPPAPARPSRP</sequence>
<protein>
    <recommendedName>
        <fullName evidence="4">DUF4405 domain-containing protein</fullName>
    </recommendedName>
</protein>
<evidence type="ECO:0000313" key="3">
    <source>
        <dbReference type="Proteomes" id="UP001165541"/>
    </source>
</evidence>
<keyword evidence="1" id="KW-1133">Transmembrane helix</keyword>
<dbReference type="RefSeq" id="WP_251777147.1">
    <property type="nucleotide sequence ID" value="NZ_JAMKFE010000003.1"/>
</dbReference>
<feature type="transmembrane region" description="Helical" evidence="1">
    <location>
        <begin position="6"/>
        <end position="25"/>
    </location>
</feature>
<dbReference type="Proteomes" id="UP001165541">
    <property type="component" value="Unassembled WGS sequence"/>
</dbReference>
<feature type="transmembrane region" description="Helical" evidence="1">
    <location>
        <begin position="46"/>
        <end position="65"/>
    </location>
</feature>
<accession>A0ABT0YJQ1</accession>
<comment type="caution">
    <text evidence="2">The sequence shown here is derived from an EMBL/GenBank/DDBJ whole genome shotgun (WGS) entry which is preliminary data.</text>
</comment>
<keyword evidence="3" id="KW-1185">Reference proteome</keyword>
<keyword evidence="1" id="KW-0812">Transmembrane</keyword>
<organism evidence="2 3">
    <name type="scientific">Caldimonas mangrovi</name>
    <dbReference type="NCBI Taxonomy" id="2944811"/>
    <lineage>
        <taxon>Bacteria</taxon>
        <taxon>Pseudomonadati</taxon>
        <taxon>Pseudomonadota</taxon>
        <taxon>Betaproteobacteria</taxon>
        <taxon>Burkholderiales</taxon>
        <taxon>Sphaerotilaceae</taxon>
        <taxon>Caldimonas</taxon>
    </lineage>
</organism>
<name>A0ABT0YJQ1_9BURK</name>
<gene>
    <name evidence="2" type="ORF">M8A51_05355</name>
</gene>
<feature type="transmembrane region" description="Helical" evidence="1">
    <location>
        <begin position="77"/>
        <end position="96"/>
    </location>
</feature>
<evidence type="ECO:0008006" key="4">
    <source>
        <dbReference type="Google" id="ProtNLM"/>
    </source>
</evidence>
<evidence type="ECO:0000256" key="1">
    <source>
        <dbReference type="SAM" id="Phobius"/>
    </source>
</evidence>
<evidence type="ECO:0000313" key="2">
    <source>
        <dbReference type="EMBL" id="MCM5678955.1"/>
    </source>
</evidence>
<feature type="transmembrane region" description="Helical" evidence="1">
    <location>
        <begin position="108"/>
        <end position="127"/>
    </location>
</feature>